<feature type="non-terminal residue" evidence="3">
    <location>
        <position position="164"/>
    </location>
</feature>
<dbReference type="PANTHER" id="PTHR46929:SF3">
    <property type="entry name" value="MYB_SANT-LIKE DOMAIN-CONTAINING PROTEIN"/>
    <property type="match status" value="1"/>
</dbReference>
<feature type="region of interest" description="Disordered" evidence="1">
    <location>
        <begin position="1"/>
        <end position="27"/>
    </location>
</feature>
<evidence type="ECO:0000313" key="4">
    <source>
        <dbReference type="Proteomes" id="UP000554482"/>
    </source>
</evidence>
<protein>
    <recommendedName>
        <fullName evidence="2">Myb/SANT-like domain-containing protein</fullName>
    </recommendedName>
</protein>
<name>A0A7J6VXK2_THATH</name>
<dbReference type="Pfam" id="PF12776">
    <property type="entry name" value="Myb_DNA-bind_3"/>
    <property type="match status" value="1"/>
</dbReference>
<evidence type="ECO:0000259" key="2">
    <source>
        <dbReference type="Pfam" id="PF12776"/>
    </source>
</evidence>
<feature type="domain" description="Myb/SANT-like" evidence="2">
    <location>
        <begin position="34"/>
        <end position="127"/>
    </location>
</feature>
<gene>
    <name evidence="3" type="ORF">FRX31_020574</name>
</gene>
<comment type="caution">
    <text evidence="3">The sequence shown here is derived from an EMBL/GenBank/DDBJ whole genome shotgun (WGS) entry which is preliminary data.</text>
</comment>
<evidence type="ECO:0000256" key="1">
    <source>
        <dbReference type="SAM" id="MobiDB-lite"/>
    </source>
</evidence>
<proteinExistence type="predicted"/>
<reference evidence="3 4" key="1">
    <citation type="submission" date="2020-06" db="EMBL/GenBank/DDBJ databases">
        <title>Transcriptomic and genomic resources for Thalictrum thalictroides and T. hernandezii: Facilitating candidate gene discovery in an emerging model plant lineage.</title>
        <authorList>
            <person name="Arias T."/>
            <person name="Riano-Pachon D.M."/>
            <person name="Di Stilio V.S."/>
        </authorList>
    </citation>
    <scope>NUCLEOTIDE SEQUENCE [LARGE SCALE GENOMIC DNA]</scope>
    <source>
        <strain evidence="4">cv. WT478/WT964</strain>
        <tissue evidence="3">Leaves</tissue>
    </source>
</reference>
<feature type="compositionally biased region" description="Polar residues" evidence="1">
    <location>
        <begin position="1"/>
        <end position="11"/>
    </location>
</feature>
<sequence>PDHSQSYTNPSHIRRAEKDCESSFKTEDTKGQLRWNPALDNLLLDVLVEAAREGKKTGKRWDTAVWNNLLATLSDKASETVKSAHVENRIRQMRNEYTSFVELKQKSGVSYDPTKQTIKASDDYWKELLSNPKDKKNYKGFRDRRLKWDYEKLSTVIGNSHATG</sequence>
<dbReference type="PANTHER" id="PTHR46929">
    <property type="entry name" value="EXPRESSED PROTEIN"/>
    <property type="match status" value="1"/>
</dbReference>
<dbReference type="EMBL" id="JABWDY010024948">
    <property type="protein sequence ID" value="KAF5189839.1"/>
    <property type="molecule type" value="Genomic_DNA"/>
</dbReference>
<keyword evidence="4" id="KW-1185">Reference proteome</keyword>
<dbReference type="AlphaFoldDB" id="A0A7J6VXK2"/>
<dbReference type="OrthoDB" id="1734412at2759"/>
<dbReference type="InterPro" id="IPR024752">
    <property type="entry name" value="Myb/SANT-like_dom"/>
</dbReference>
<organism evidence="3 4">
    <name type="scientific">Thalictrum thalictroides</name>
    <name type="common">Rue-anemone</name>
    <name type="synonym">Anemone thalictroides</name>
    <dbReference type="NCBI Taxonomy" id="46969"/>
    <lineage>
        <taxon>Eukaryota</taxon>
        <taxon>Viridiplantae</taxon>
        <taxon>Streptophyta</taxon>
        <taxon>Embryophyta</taxon>
        <taxon>Tracheophyta</taxon>
        <taxon>Spermatophyta</taxon>
        <taxon>Magnoliopsida</taxon>
        <taxon>Ranunculales</taxon>
        <taxon>Ranunculaceae</taxon>
        <taxon>Thalictroideae</taxon>
        <taxon>Thalictrum</taxon>
    </lineage>
</organism>
<evidence type="ECO:0000313" key="3">
    <source>
        <dbReference type="EMBL" id="KAF5189839.1"/>
    </source>
</evidence>
<accession>A0A7J6VXK2</accession>
<feature type="compositionally biased region" description="Basic and acidic residues" evidence="1">
    <location>
        <begin position="14"/>
        <end position="27"/>
    </location>
</feature>
<dbReference type="Proteomes" id="UP000554482">
    <property type="component" value="Unassembled WGS sequence"/>
</dbReference>